<feature type="compositionally biased region" description="Basic and acidic residues" evidence="1">
    <location>
        <begin position="173"/>
        <end position="183"/>
    </location>
</feature>
<protein>
    <submittedName>
        <fullName evidence="2 3">Uncharacterized protein</fullName>
    </submittedName>
</protein>
<name>L1JAG3_GUITC</name>
<sequence>MLEQMITITQLALEIQEELTTISSSLRNEIDLISVGLEHNDDIISRLKDELEMLSEQTLQYIDSSGWKDMEENQPGIQAHQSEWSHPDAAVHPTDSHGALGATLWRDIVNLGHLSNGIRQASTERERRMRILVDHLLSALHRAYSETTAEQESAKSCPVPTQGNGAPVYESSLNKENRTEEAPRPSAARKTNPERLENERFRNRAKVSMVKIGLLQLSNELKQFSEEADSLLNAVKASWSDLAFNTELPRKLQGYLNQRGAVGDWHSGSKDWVVP</sequence>
<dbReference type="EnsemblProtists" id="EKX45085">
    <property type="protein sequence ID" value="EKX45085"/>
    <property type="gene ID" value="GUITHDRAFT_109131"/>
</dbReference>
<dbReference type="GeneID" id="17301638"/>
<evidence type="ECO:0000313" key="3">
    <source>
        <dbReference type="EnsemblProtists" id="EKX45085"/>
    </source>
</evidence>
<dbReference type="EMBL" id="JH993001">
    <property type="protein sequence ID" value="EKX45085.1"/>
    <property type="molecule type" value="Genomic_DNA"/>
</dbReference>
<accession>L1JAG3</accession>
<dbReference type="PaxDb" id="55529-EKX45085"/>
<organism evidence="2">
    <name type="scientific">Guillardia theta (strain CCMP2712)</name>
    <name type="common">Cryptophyte</name>
    <dbReference type="NCBI Taxonomy" id="905079"/>
    <lineage>
        <taxon>Eukaryota</taxon>
        <taxon>Cryptophyceae</taxon>
        <taxon>Pyrenomonadales</taxon>
        <taxon>Geminigeraceae</taxon>
        <taxon>Guillardia</taxon>
    </lineage>
</organism>
<evidence type="ECO:0000313" key="4">
    <source>
        <dbReference type="Proteomes" id="UP000011087"/>
    </source>
</evidence>
<proteinExistence type="predicted"/>
<dbReference type="Proteomes" id="UP000011087">
    <property type="component" value="Unassembled WGS sequence"/>
</dbReference>
<reference evidence="4" key="2">
    <citation type="submission" date="2012-11" db="EMBL/GenBank/DDBJ databases">
        <authorList>
            <person name="Kuo A."/>
            <person name="Curtis B.A."/>
            <person name="Tanifuji G."/>
            <person name="Burki F."/>
            <person name="Gruber A."/>
            <person name="Irimia M."/>
            <person name="Maruyama S."/>
            <person name="Arias M.C."/>
            <person name="Ball S.G."/>
            <person name="Gile G.H."/>
            <person name="Hirakawa Y."/>
            <person name="Hopkins J.F."/>
            <person name="Rensing S.A."/>
            <person name="Schmutz J."/>
            <person name="Symeonidi A."/>
            <person name="Elias M."/>
            <person name="Eveleigh R.J."/>
            <person name="Herman E.K."/>
            <person name="Klute M.J."/>
            <person name="Nakayama T."/>
            <person name="Obornik M."/>
            <person name="Reyes-Prieto A."/>
            <person name="Armbrust E.V."/>
            <person name="Aves S.J."/>
            <person name="Beiko R.G."/>
            <person name="Coutinho P."/>
            <person name="Dacks J.B."/>
            <person name="Durnford D.G."/>
            <person name="Fast N.M."/>
            <person name="Green B.R."/>
            <person name="Grisdale C."/>
            <person name="Hempe F."/>
            <person name="Henrissat B."/>
            <person name="Hoppner M.P."/>
            <person name="Ishida K.-I."/>
            <person name="Kim E."/>
            <person name="Koreny L."/>
            <person name="Kroth P.G."/>
            <person name="Liu Y."/>
            <person name="Malik S.-B."/>
            <person name="Maier U.G."/>
            <person name="McRose D."/>
            <person name="Mock T."/>
            <person name="Neilson J.A."/>
            <person name="Onodera N.T."/>
            <person name="Poole A.M."/>
            <person name="Pritham E.J."/>
            <person name="Richards T.A."/>
            <person name="Rocap G."/>
            <person name="Roy S.W."/>
            <person name="Sarai C."/>
            <person name="Schaack S."/>
            <person name="Shirato S."/>
            <person name="Slamovits C.H."/>
            <person name="Spencer D.F."/>
            <person name="Suzuki S."/>
            <person name="Worden A.Z."/>
            <person name="Zauner S."/>
            <person name="Barry K."/>
            <person name="Bell C."/>
            <person name="Bharti A.K."/>
            <person name="Crow J.A."/>
            <person name="Grimwood J."/>
            <person name="Kramer R."/>
            <person name="Lindquist E."/>
            <person name="Lucas S."/>
            <person name="Salamov A."/>
            <person name="McFadden G.I."/>
            <person name="Lane C.E."/>
            <person name="Keeling P.J."/>
            <person name="Gray M.W."/>
            <person name="Grigoriev I.V."/>
            <person name="Archibald J.M."/>
        </authorList>
    </citation>
    <scope>NUCLEOTIDE SEQUENCE</scope>
    <source>
        <strain evidence="4">CCMP2712</strain>
    </source>
</reference>
<reference evidence="2 4" key="1">
    <citation type="journal article" date="2012" name="Nature">
        <title>Algal genomes reveal evolutionary mosaicism and the fate of nucleomorphs.</title>
        <authorList>
            <consortium name="DOE Joint Genome Institute"/>
            <person name="Curtis B.A."/>
            <person name="Tanifuji G."/>
            <person name="Burki F."/>
            <person name="Gruber A."/>
            <person name="Irimia M."/>
            <person name="Maruyama S."/>
            <person name="Arias M.C."/>
            <person name="Ball S.G."/>
            <person name="Gile G.H."/>
            <person name="Hirakawa Y."/>
            <person name="Hopkins J.F."/>
            <person name="Kuo A."/>
            <person name="Rensing S.A."/>
            <person name="Schmutz J."/>
            <person name="Symeonidi A."/>
            <person name="Elias M."/>
            <person name="Eveleigh R.J."/>
            <person name="Herman E.K."/>
            <person name="Klute M.J."/>
            <person name="Nakayama T."/>
            <person name="Obornik M."/>
            <person name="Reyes-Prieto A."/>
            <person name="Armbrust E.V."/>
            <person name="Aves S.J."/>
            <person name="Beiko R.G."/>
            <person name="Coutinho P."/>
            <person name="Dacks J.B."/>
            <person name="Durnford D.G."/>
            <person name="Fast N.M."/>
            <person name="Green B.R."/>
            <person name="Grisdale C.J."/>
            <person name="Hempel F."/>
            <person name="Henrissat B."/>
            <person name="Hoppner M.P."/>
            <person name="Ishida K."/>
            <person name="Kim E."/>
            <person name="Koreny L."/>
            <person name="Kroth P.G."/>
            <person name="Liu Y."/>
            <person name="Malik S.B."/>
            <person name="Maier U.G."/>
            <person name="McRose D."/>
            <person name="Mock T."/>
            <person name="Neilson J.A."/>
            <person name="Onodera N.T."/>
            <person name="Poole A.M."/>
            <person name="Pritham E.J."/>
            <person name="Richards T.A."/>
            <person name="Rocap G."/>
            <person name="Roy S.W."/>
            <person name="Sarai C."/>
            <person name="Schaack S."/>
            <person name="Shirato S."/>
            <person name="Slamovits C.H."/>
            <person name="Spencer D.F."/>
            <person name="Suzuki S."/>
            <person name="Worden A.Z."/>
            <person name="Zauner S."/>
            <person name="Barry K."/>
            <person name="Bell C."/>
            <person name="Bharti A.K."/>
            <person name="Crow J.A."/>
            <person name="Grimwood J."/>
            <person name="Kramer R."/>
            <person name="Lindquist E."/>
            <person name="Lucas S."/>
            <person name="Salamov A."/>
            <person name="McFadden G.I."/>
            <person name="Lane C.E."/>
            <person name="Keeling P.J."/>
            <person name="Gray M.W."/>
            <person name="Grigoriev I.V."/>
            <person name="Archibald J.M."/>
        </authorList>
    </citation>
    <scope>NUCLEOTIDE SEQUENCE</scope>
    <source>
        <strain evidence="2 4">CCMP2712</strain>
    </source>
</reference>
<dbReference type="KEGG" id="gtt:GUITHDRAFT_109131"/>
<evidence type="ECO:0000256" key="1">
    <source>
        <dbReference type="SAM" id="MobiDB-lite"/>
    </source>
</evidence>
<dbReference type="HOGENOM" id="CLU_1013540_0_0_1"/>
<dbReference type="RefSeq" id="XP_005832065.1">
    <property type="nucleotide sequence ID" value="XM_005832008.1"/>
</dbReference>
<evidence type="ECO:0000313" key="2">
    <source>
        <dbReference type="EMBL" id="EKX45085.1"/>
    </source>
</evidence>
<gene>
    <name evidence="2" type="ORF">GUITHDRAFT_109131</name>
</gene>
<dbReference type="AlphaFoldDB" id="L1JAG3"/>
<keyword evidence="4" id="KW-1185">Reference proteome</keyword>
<reference evidence="3" key="3">
    <citation type="submission" date="2016-03" db="UniProtKB">
        <authorList>
            <consortium name="EnsemblProtists"/>
        </authorList>
    </citation>
    <scope>IDENTIFICATION</scope>
</reference>
<feature type="region of interest" description="Disordered" evidence="1">
    <location>
        <begin position="147"/>
        <end position="199"/>
    </location>
</feature>